<keyword evidence="2" id="KW-1185">Reference proteome</keyword>
<name>A0A840I2V0_9PROT</name>
<evidence type="ECO:0000313" key="2">
    <source>
        <dbReference type="Proteomes" id="UP000563524"/>
    </source>
</evidence>
<comment type="caution">
    <text evidence="1">The sequence shown here is derived from an EMBL/GenBank/DDBJ whole genome shotgun (WGS) entry which is preliminary data.</text>
</comment>
<dbReference type="RefSeq" id="WP_183817820.1">
    <property type="nucleotide sequence ID" value="NZ_JACHOB010000003.1"/>
</dbReference>
<accession>A0A840I2V0</accession>
<dbReference type="AlphaFoldDB" id="A0A840I2V0"/>
<sequence length="81" mass="8836">MTEAERLALIWEAADSVGDDALLLGVLTSLRDEAFRADVVGLMRAGPRTRQALRVLLRSAERREAANGTLNPSLGDEPHRP</sequence>
<protein>
    <submittedName>
        <fullName evidence="1">Uncharacterized protein</fullName>
    </submittedName>
</protein>
<proteinExistence type="predicted"/>
<reference evidence="1 2" key="1">
    <citation type="submission" date="2020-08" db="EMBL/GenBank/DDBJ databases">
        <title>Genomic Encyclopedia of Type Strains, Phase IV (KMG-IV): sequencing the most valuable type-strain genomes for metagenomic binning, comparative biology and taxonomic classification.</title>
        <authorList>
            <person name="Goeker M."/>
        </authorList>
    </citation>
    <scope>NUCLEOTIDE SEQUENCE [LARGE SCALE GENOMIC DNA]</scope>
    <source>
        <strain evidence="1 2">DSM 102850</strain>
    </source>
</reference>
<organism evidence="1 2">
    <name type="scientific">Parvularcula dongshanensis</name>
    <dbReference type="NCBI Taxonomy" id="1173995"/>
    <lineage>
        <taxon>Bacteria</taxon>
        <taxon>Pseudomonadati</taxon>
        <taxon>Pseudomonadota</taxon>
        <taxon>Alphaproteobacteria</taxon>
        <taxon>Parvularculales</taxon>
        <taxon>Parvularculaceae</taxon>
        <taxon>Parvularcula</taxon>
    </lineage>
</organism>
<evidence type="ECO:0000313" key="1">
    <source>
        <dbReference type="EMBL" id="MBB4659336.1"/>
    </source>
</evidence>
<dbReference type="EMBL" id="JACHOB010000003">
    <property type="protein sequence ID" value="MBB4659336.1"/>
    <property type="molecule type" value="Genomic_DNA"/>
</dbReference>
<gene>
    <name evidence="1" type="ORF">GGQ59_001861</name>
</gene>
<dbReference type="Proteomes" id="UP000563524">
    <property type="component" value="Unassembled WGS sequence"/>
</dbReference>